<keyword evidence="2" id="KW-1185">Reference proteome</keyword>
<dbReference type="EMBL" id="JACEIK010000859">
    <property type="protein sequence ID" value="MCD7463072.1"/>
    <property type="molecule type" value="Genomic_DNA"/>
</dbReference>
<proteinExistence type="predicted"/>
<gene>
    <name evidence="1" type="ORF">HAX54_049896</name>
</gene>
<comment type="caution">
    <text evidence="1">The sequence shown here is derived from an EMBL/GenBank/DDBJ whole genome shotgun (WGS) entry which is preliminary data.</text>
</comment>
<protein>
    <submittedName>
        <fullName evidence="1">Uncharacterized protein</fullName>
    </submittedName>
</protein>
<feature type="non-terminal residue" evidence="1">
    <location>
        <position position="59"/>
    </location>
</feature>
<feature type="non-terminal residue" evidence="1">
    <location>
        <position position="1"/>
    </location>
</feature>
<name>A0ABS8SVL1_DATST</name>
<evidence type="ECO:0000313" key="2">
    <source>
        <dbReference type="Proteomes" id="UP000823775"/>
    </source>
</evidence>
<sequence length="59" mass="6633">VRTKACDASRGTEPKLLDSLRAHVRLKCENGHLEFMAFEMMVFVNGGMKNPQAKVILSR</sequence>
<reference evidence="1 2" key="1">
    <citation type="journal article" date="2021" name="BMC Genomics">
        <title>Datura genome reveals duplications of psychoactive alkaloid biosynthetic genes and high mutation rate following tissue culture.</title>
        <authorList>
            <person name="Rajewski A."/>
            <person name="Carter-House D."/>
            <person name="Stajich J."/>
            <person name="Litt A."/>
        </authorList>
    </citation>
    <scope>NUCLEOTIDE SEQUENCE [LARGE SCALE GENOMIC DNA]</scope>
    <source>
        <strain evidence="1">AR-01</strain>
    </source>
</reference>
<organism evidence="1 2">
    <name type="scientific">Datura stramonium</name>
    <name type="common">Jimsonweed</name>
    <name type="synonym">Common thornapple</name>
    <dbReference type="NCBI Taxonomy" id="4076"/>
    <lineage>
        <taxon>Eukaryota</taxon>
        <taxon>Viridiplantae</taxon>
        <taxon>Streptophyta</taxon>
        <taxon>Embryophyta</taxon>
        <taxon>Tracheophyta</taxon>
        <taxon>Spermatophyta</taxon>
        <taxon>Magnoliopsida</taxon>
        <taxon>eudicotyledons</taxon>
        <taxon>Gunneridae</taxon>
        <taxon>Pentapetalae</taxon>
        <taxon>asterids</taxon>
        <taxon>lamiids</taxon>
        <taxon>Solanales</taxon>
        <taxon>Solanaceae</taxon>
        <taxon>Solanoideae</taxon>
        <taxon>Datureae</taxon>
        <taxon>Datura</taxon>
    </lineage>
</organism>
<accession>A0ABS8SVL1</accession>
<dbReference type="Proteomes" id="UP000823775">
    <property type="component" value="Unassembled WGS sequence"/>
</dbReference>
<evidence type="ECO:0000313" key="1">
    <source>
        <dbReference type="EMBL" id="MCD7463072.1"/>
    </source>
</evidence>